<dbReference type="EMBL" id="GBHO01003984">
    <property type="protein sequence ID" value="JAG39620.1"/>
    <property type="molecule type" value="Transcribed_RNA"/>
</dbReference>
<reference evidence="1" key="2">
    <citation type="submission" date="2014-07" db="EMBL/GenBank/DDBJ databases">
        <authorList>
            <person name="Hull J."/>
        </authorList>
    </citation>
    <scope>NUCLEOTIDE SEQUENCE</scope>
</reference>
<evidence type="ECO:0000313" key="1">
    <source>
        <dbReference type="EMBL" id="JAG39620.1"/>
    </source>
</evidence>
<dbReference type="PANTHER" id="PTHR47027:SF25">
    <property type="entry name" value="REVERSE TRANSCRIPTASE DOMAIN-CONTAINING PROTEIN"/>
    <property type="match status" value="1"/>
</dbReference>
<protein>
    <submittedName>
        <fullName evidence="1">Uncharacterized transposon-derived protein F52C9.6</fullName>
    </submittedName>
</protein>
<dbReference type="PANTHER" id="PTHR47027">
    <property type="entry name" value="REVERSE TRANSCRIPTASE DOMAIN-CONTAINING PROTEIN"/>
    <property type="match status" value="1"/>
</dbReference>
<organism evidence="1">
    <name type="scientific">Lygus hesperus</name>
    <name type="common">Western plant bug</name>
    <dbReference type="NCBI Taxonomy" id="30085"/>
    <lineage>
        <taxon>Eukaryota</taxon>
        <taxon>Metazoa</taxon>
        <taxon>Ecdysozoa</taxon>
        <taxon>Arthropoda</taxon>
        <taxon>Hexapoda</taxon>
        <taxon>Insecta</taxon>
        <taxon>Pterygota</taxon>
        <taxon>Neoptera</taxon>
        <taxon>Paraneoptera</taxon>
        <taxon>Hemiptera</taxon>
        <taxon>Heteroptera</taxon>
        <taxon>Panheteroptera</taxon>
        <taxon>Cimicomorpha</taxon>
        <taxon>Miridae</taxon>
        <taxon>Mirini</taxon>
        <taxon>Lygus</taxon>
    </lineage>
</organism>
<gene>
    <name evidence="1" type="primary">F52C9.6_12</name>
    <name evidence="1" type="ORF">CM83_349</name>
</gene>
<sequence>MKINKRKTKILVASRKGTQADCMLGGEKIENVDAFTFLGSKITSDGKSYTEIWSRINQAKTAFNKKHALLTSNSMTIQLRKRLIKTFVWSVLLYGSETWTIGERGQKRIEAFEMW</sequence>
<accession>A0A0A9ZCW4</accession>
<reference evidence="1" key="1">
    <citation type="journal article" date="2014" name="PLoS ONE">
        <title>Transcriptome-Based Identification of ABC Transporters in the Western Tarnished Plant Bug Lygus hesperus.</title>
        <authorList>
            <person name="Hull J.J."/>
            <person name="Chaney K."/>
            <person name="Geib S.M."/>
            <person name="Fabrick J.A."/>
            <person name="Brent C.S."/>
            <person name="Walsh D."/>
            <person name="Lavine L.C."/>
        </authorList>
    </citation>
    <scope>NUCLEOTIDE SEQUENCE</scope>
</reference>
<proteinExistence type="predicted"/>
<dbReference type="AlphaFoldDB" id="A0A0A9ZCW4"/>
<name>A0A0A9ZCW4_LYGHE</name>